<proteinExistence type="predicted"/>
<accession>A0A438HZV5</accession>
<evidence type="ECO:0000313" key="3">
    <source>
        <dbReference type="Proteomes" id="UP000288805"/>
    </source>
</evidence>
<evidence type="ECO:0000313" key="2">
    <source>
        <dbReference type="EMBL" id="RVW89996.1"/>
    </source>
</evidence>
<evidence type="ECO:0000256" key="1">
    <source>
        <dbReference type="SAM" id="MobiDB-lite"/>
    </source>
</evidence>
<feature type="region of interest" description="Disordered" evidence="1">
    <location>
        <begin position="1"/>
        <end position="20"/>
    </location>
</feature>
<reference evidence="2 3" key="1">
    <citation type="journal article" date="2018" name="PLoS Genet.">
        <title>Population sequencing reveals clonal diversity and ancestral inbreeding in the grapevine cultivar Chardonnay.</title>
        <authorList>
            <person name="Roach M.J."/>
            <person name="Johnson D.L."/>
            <person name="Bohlmann J."/>
            <person name="van Vuuren H.J."/>
            <person name="Jones S.J."/>
            <person name="Pretorius I.S."/>
            <person name="Schmidt S.A."/>
            <person name="Borneman A.R."/>
        </authorList>
    </citation>
    <scope>NUCLEOTIDE SEQUENCE [LARGE SCALE GENOMIC DNA]</scope>
    <source>
        <strain evidence="3">cv. Chardonnay</strain>
        <tissue evidence="2">Leaf</tissue>
    </source>
</reference>
<dbReference type="EMBL" id="QGNW01000159">
    <property type="protein sequence ID" value="RVW89996.1"/>
    <property type="molecule type" value="Genomic_DNA"/>
</dbReference>
<gene>
    <name evidence="2" type="ORF">CK203_036537</name>
</gene>
<sequence>MKFGKISYYSRENPPNESSPFCPPSILLYLSRRNVVPPHFDEHNSESVASAAMAVCSNDKPSVAWKDRID</sequence>
<protein>
    <submittedName>
        <fullName evidence="2">Uncharacterized protein</fullName>
    </submittedName>
</protein>
<organism evidence="2 3">
    <name type="scientific">Vitis vinifera</name>
    <name type="common">Grape</name>
    <dbReference type="NCBI Taxonomy" id="29760"/>
    <lineage>
        <taxon>Eukaryota</taxon>
        <taxon>Viridiplantae</taxon>
        <taxon>Streptophyta</taxon>
        <taxon>Embryophyta</taxon>
        <taxon>Tracheophyta</taxon>
        <taxon>Spermatophyta</taxon>
        <taxon>Magnoliopsida</taxon>
        <taxon>eudicotyledons</taxon>
        <taxon>Gunneridae</taxon>
        <taxon>Pentapetalae</taxon>
        <taxon>rosids</taxon>
        <taxon>Vitales</taxon>
        <taxon>Vitaceae</taxon>
        <taxon>Viteae</taxon>
        <taxon>Vitis</taxon>
    </lineage>
</organism>
<name>A0A438HZV5_VITVI</name>
<comment type="caution">
    <text evidence="2">The sequence shown here is derived from an EMBL/GenBank/DDBJ whole genome shotgun (WGS) entry which is preliminary data.</text>
</comment>
<dbReference type="Proteomes" id="UP000288805">
    <property type="component" value="Unassembled WGS sequence"/>
</dbReference>
<dbReference type="AlphaFoldDB" id="A0A438HZV5"/>